<keyword evidence="4" id="KW-1185">Reference proteome</keyword>
<feature type="compositionally biased region" description="Low complexity" evidence="1">
    <location>
        <begin position="210"/>
        <end position="228"/>
    </location>
</feature>
<proteinExistence type="predicted"/>
<dbReference type="SUPFAM" id="SSF56747">
    <property type="entry name" value="Prim-pol domain"/>
    <property type="match status" value="1"/>
</dbReference>
<evidence type="ECO:0000313" key="3">
    <source>
        <dbReference type="EMBL" id="NIH56064.1"/>
    </source>
</evidence>
<feature type="compositionally biased region" description="Pro residues" evidence="1">
    <location>
        <begin position="229"/>
        <end position="239"/>
    </location>
</feature>
<dbReference type="Pfam" id="PF09250">
    <property type="entry name" value="Prim-Pol"/>
    <property type="match status" value="1"/>
</dbReference>
<dbReference type="Pfam" id="PF08708">
    <property type="entry name" value="PriCT_1"/>
    <property type="match status" value="1"/>
</dbReference>
<feature type="region of interest" description="Disordered" evidence="1">
    <location>
        <begin position="114"/>
        <end position="135"/>
    </location>
</feature>
<protein>
    <recommendedName>
        <fullName evidence="2">Primase C-terminal 1 domain-containing protein</fullName>
    </recommendedName>
</protein>
<evidence type="ECO:0000313" key="4">
    <source>
        <dbReference type="Proteomes" id="UP000749311"/>
    </source>
</evidence>
<evidence type="ECO:0000256" key="1">
    <source>
        <dbReference type="SAM" id="MobiDB-lite"/>
    </source>
</evidence>
<comment type="caution">
    <text evidence="3">The sequence shown here is derived from an EMBL/GenBank/DDBJ whole genome shotgun (WGS) entry which is preliminary data.</text>
</comment>
<feature type="domain" description="Primase C-terminal 1" evidence="2">
    <location>
        <begin position="145"/>
        <end position="208"/>
    </location>
</feature>
<dbReference type="SMART" id="SM00942">
    <property type="entry name" value="PriCT_1"/>
    <property type="match status" value="1"/>
</dbReference>
<name>A0ABX0SCK2_9ACTN</name>
<feature type="region of interest" description="Disordered" evidence="1">
    <location>
        <begin position="210"/>
        <end position="239"/>
    </location>
</feature>
<accession>A0ABX0SCK2</accession>
<dbReference type="InterPro" id="IPR014820">
    <property type="entry name" value="PriCT_1"/>
</dbReference>
<reference evidence="3 4" key="1">
    <citation type="submission" date="2020-02" db="EMBL/GenBank/DDBJ databases">
        <title>Sequencing the genomes of 1000 actinobacteria strains.</title>
        <authorList>
            <person name="Klenk H.-P."/>
        </authorList>
    </citation>
    <scope>NUCLEOTIDE SEQUENCE [LARGE SCALE GENOMIC DNA]</scope>
    <source>
        <strain evidence="3 4">DSM 19609</strain>
    </source>
</reference>
<evidence type="ECO:0000259" key="2">
    <source>
        <dbReference type="SMART" id="SM00942"/>
    </source>
</evidence>
<dbReference type="InterPro" id="IPR015330">
    <property type="entry name" value="DNA_primase/pol_bifunc_N"/>
</dbReference>
<gene>
    <name evidence="3" type="ORF">FB473_000709</name>
</gene>
<sequence>MPTGAASGLVVVDVDVHGPVNGYVALDRADRAGLLAGWEALIQTPTDGLHAYYPATSGNEQRSWQAARAGIDFRGDGGYIIVPPSSRIIDGQRCVYRLKQVTRDQPQPLEAGRLRRFLDPPPPRTRGPQSQAQAMDHGVNVERLAAWVGRLQEGERNHGLFWAACTMAEHHVPPGQTLDVLTTAGGQAGLSVREVTVTVRSAYRTVTAAPISSSVDSSPAPAASLDRSPPLPPPVRSLS</sequence>
<dbReference type="EMBL" id="JAAMOZ010000001">
    <property type="protein sequence ID" value="NIH56064.1"/>
    <property type="molecule type" value="Genomic_DNA"/>
</dbReference>
<organism evidence="3 4">
    <name type="scientific">Brooklawnia cerclae</name>
    <dbReference type="NCBI Taxonomy" id="349934"/>
    <lineage>
        <taxon>Bacteria</taxon>
        <taxon>Bacillati</taxon>
        <taxon>Actinomycetota</taxon>
        <taxon>Actinomycetes</taxon>
        <taxon>Propionibacteriales</taxon>
        <taxon>Propionibacteriaceae</taxon>
        <taxon>Brooklawnia</taxon>
    </lineage>
</organism>
<dbReference type="Proteomes" id="UP000749311">
    <property type="component" value="Unassembled WGS sequence"/>
</dbReference>